<dbReference type="GO" id="GO:0005993">
    <property type="term" value="P:trehalose catabolic process"/>
    <property type="evidence" value="ECO:0007669"/>
    <property type="project" value="TreeGrafter"/>
</dbReference>
<evidence type="ECO:0000256" key="2">
    <source>
        <dbReference type="ARBA" id="ARBA00022801"/>
    </source>
</evidence>
<keyword evidence="2 4" id="KW-0378">Hydrolase</keyword>
<dbReference type="AlphaFoldDB" id="A0A5C3M502"/>
<gene>
    <name evidence="7" type="ORF">BDQ12DRAFT_454775</name>
</gene>
<keyword evidence="3 4" id="KW-0326">Glycosidase</keyword>
<dbReference type="GO" id="GO:0004555">
    <property type="term" value="F:alpha,alpha-trehalase activity"/>
    <property type="evidence" value="ECO:0007669"/>
    <property type="project" value="UniProtKB-EC"/>
</dbReference>
<reference evidence="7 8" key="1">
    <citation type="journal article" date="2019" name="Nat. Ecol. Evol.">
        <title>Megaphylogeny resolves global patterns of mushroom evolution.</title>
        <authorList>
            <person name="Varga T."/>
            <person name="Krizsan K."/>
            <person name="Foldi C."/>
            <person name="Dima B."/>
            <person name="Sanchez-Garcia M."/>
            <person name="Sanchez-Ramirez S."/>
            <person name="Szollosi G.J."/>
            <person name="Szarkandi J.G."/>
            <person name="Papp V."/>
            <person name="Albert L."/>
            <person name="Andreopoulos W."/>
            <person name="Angelini C."/>
            <person name="Antonin V."/>
            <person name="Barry K.W."/>
            <person name="Bougher N.L."/>
            <person name="Buchanan P."/>
            <person name="Buyck B."/>
            <person name="Bense V."/>
            <person name="Catcheside P."/>
            <person name="Chovatia M."/>
            <person name="Cooper J."/>
            <person name="Damon W."/>
            <person name="Desjardin D."/>
            <person name="Finy P."/>
            <person name="Geml J."/>
            <person name="Haridas S."/>
            <person name="Hughes K."/>
            <person name="Justo A."/>
            <person name="Karasinski D."/>
            <person name="Kautmanova I."/>
            <person name="Kiss B."/>
            <person name="Kocsube S."/>
            <person name="Kotiranta H."/>
            <person name="LaButti K.M."/>
            <person name="Lechner B.E."/>
            <person name="Liimatainen K."/>
            <person name="Lipzen A."/>
            <person name="Lukacs Z."/>
            <person name="Mihaltcheva S."/>
            <person name="Morgado L.N."/>
            <person name="Niskanen T."/>
            <person name="Noordeloos M.E."/>
            <person name="Ohm R.A."/>
            <person name="Ortiz-Santana B."/>
            <person name="Ovrebo C."/>
            <person name="Racz N."/>
            <person name="Riley R."/>
            <person name="Savchenko A."/>
            <person name="Shiryaev A."/>
            <person name="Soop K."/>
            <person name="Spirin V."/>
            <person name="Szebenyi C."/>
            <person name="Tomsovsky M."/>
            <person name="Tulloss R.E."/>
            <person name="Uehling J."/>
            <person name="Grigoriev I.V."/>
            <person name="Vagvolgyi C."/>
            <person name="Papp T."/>
            <person name="Martin F.M."/>
            <person name="Miettinen O."/>
            <person name="Hibbett D.S."/>
            <person name="Nagy L.G."/>
        </authorList>
    </citation>
    <scope>NUCLEOTIDE SEQUENCE [LARGE SCALE GENOMIC DNA]</scope>
    <source>
        <strain evidence="7 8">CBS 166.37</strain>
    </source>
</reference>
<dbReference type="Pfam" id="PF01204">
    <property type="entry name" value="Trehalase"/>
    <property type="match status" value="2"/>
</dbReference>
<evidence type="ECO:0000313" key="8">
    <source>
        <dbReference type="Proteomes" id="UP000308652"/>
    </source>
</evidence>
<dbReference type="InterPro" id="IPR018232">
    <property type="entry name" value="Glyco_hydro_37_CS"/>
</dbReference>
<feature type="chain" id="PRO_5022745093" description="Trehalase" evidence="6">
    <location>
        <begin position="18"/>
        <end position="768"/>
    </location>
</feature>
<accession>A0A5C3M502</accession>
<dbReference type="InterPro" id="IPR001661">
    <property type="entry name" value="Glyco_hydro_37"/>
</dbReference>
<proteinExistence type="inferred from homology"/>
<dbReference type="SUPFAM" id="SSF48208">
    <property type="entry name" value="Six-hairpin glycosidases"/>
    <property type="match status" value="1"/>
</dbReference>
<evidence type="ECO:0000256" key="3">
    <source>
        <dbReference type="ARBA" id="ARBA00023295"/>
    </source>
</evidence>
<organism evidence="7 8">
    <name type="scientific">Crucibulum laeve</name>
    <dbReference type="NCBI Taxonomy" id="68775"/>
    <lineage>
        <taxon>Eukaryota</taxon>
        <taxon>Fungi</taxon>
        <taxon>Dikarya</taxon>
        <taxon>Basidiomycota</taxon>
        <taxon>Agaricomycotina</taxon>
        <taxon>Agaricomycetes</taxon>
        <taxon>Agaricomycetidae</taxon>
        <taxon>Agaricales</taxon>
        <taxon>Agaricineae</taxon>
        <taxon>Nidulariaceae</taxon>
        <taxon>Crucibulum</taxon>
    </lineage>
</organism>
<dbReference type="Gene3D" id="1.50.10.10">
    <property type="match status" value="1"/>
</dbReference>
<protein>
    <recommendedName>
        <fullName evidence="4">Trehalase</fullName>
        <ecNumber evidence="4">3.2.1.28</ecNumber>
    </recommendedName>
    <alternativeName>
        <fullName evidence="4">Alpha-trehalose glucohydrolase</fullName>
    </alternativeName>
</protein>
<feature type="compositionally biased region" description="Low complexity" evidence="5">
    <location>
        <begin position="583"/>
        <end position="593"/>
    </location>
</feature>
<dbReference type="Proteomes" id="UP000308652">
    <property type="component" value="Unassembled WGS sequence"/>
</dbReference>
<evidence type="ECO:0000256" key="1">
    <source>
        <dbReference type="ARBA" id="ARBA00005615"/>
    </source>
</evidence>
<feature type="signal peptide" evidence="6">
    <location>
        <begin position="1"/>
        <end position="17"/>
    </location>
</feature>
<dbReference type="STRING" id="68775.A0A5C3M502"/>
<evidence type="ECO:0000256" key="4">
    <source>
        <dbReference type="RuleBase" id="RU361180"/>
    </source>
</evidence>
<feature type="region of interest" description="Disordered" evidence="5">
    <location>
        <begin position="574"/>
        <end position="598"/>
    </location>
</feature>
<dbReference type="EC" id="3.2.1.28" evidence="4"/>
<dbReference type="PANTHER" id="PTHR23403:SF1">
    <property type="entry name" value="TREHALASE"/>
    <property type="match status" value="1"/>
</dbReference>
<dbReference type="InterPro" id="IPR008928">
    <property type="entry name" value="6-hairpin_glycosidase_sf"/>
</dbReference>
<comment type="catalytic activity">
    <reaction evidence="4">
        <text>alpha,alpha-trehalose + H2O = alpha-D-glucose + beta-D-glucose</text>
        <dbReference type="Rhea" id="RHEA:32675"/>
        <dbReference type="ChEBI" id="CHEBI:15377"/>
        <dbReference type="ChEBI" id="CHEBI:15903"/>
        <dbReference type="ChEBI" id="CHEBI:16551"/>
        <dbReference type="ChEBI" id="CHEBI:17925"/>
        <dbReference type="EC" id="3.2.1.28"/>
    </reaction>
</comment>
<keyword evidence="6" id="KW-0732">Signal</keyword>
<name>A0A5C3M502_9AGAR</name>
<evidence type="ECO:0000313" key="7">
    <source>
        <dbReference type="EMBL" id="TFK40489.1"/>
    </source>
</evidence>
<dbReference type="PANTHER" id="PTHR23403">
    <property type="entry name" value="TREHALASE"/>
    <property type="match status" value="1"/>
</dbReference>
<evidence type="ECO:0000256" key="5">
    <source>
        <dbReference type="SAM" id="MobiDB-lite"/>
    </source>
</evidence>
<dbReference type="OrthoDB" id="3542292at2759"/>
<dbReference type="EMBL" id="ML213596">
    <property type="protein sequence ID" value="TFK40489.1"/>
    <property type="molecule type" value="Genomic_DNA"/>
</dbReference>
<keyword evidence="8" id="KW-1185">Reference proteome</keyword>
<dbReference type="PRINTS" id="PR00744">
    <property type="entry name" value="GLHYDRLASE37"/>
</dbReference>
<evidence type="ECO:0000256" key="6">
    <source>
        <dbReference type="SAM" id="SignalP"/>
    </source>
</evidence>
<dbReference type="InterPro" id="IPR012341">
    <property type="entry name" value="6hp_glycosidase-like_sf"/>
</dbReference>
<sequence length="768" mass="81836">MLASFVSVSCLFYGVFAQSSSAAISSASTASASGSGSAVISTGVPTIIVSTAVPSPTASLDSPLPSQVALPPKQAWCPSEIFCAGPLLQTVNIAHLYPDDKTFVDKPTSKTPQQVLSDFGNISTNATFGSIVNFVNTDFTGEGQELQALNLSSFVASPPFLGNVSDPLLKAWSQTVNGYWTQLIRGTNASTLCGSSGKCESSLIPLNHTFVVPGGRFREQYYWDSFWIVEGLIESRLFDIVNATLQNFMDELDTIGFIPNGGRIYYLNRSQPPLFIQMLARYVTASGDRSILSRALPLAEKELKWWEDERSVNVTSPFSNTTFTMHRYAVNNSAPRPESYLTDYTTANGPDVNPALNETQRSELYAELASGAESGWDYTVRWFGQGDDGKDGLRSLNVRNTIAIDLNSILYHDRVLLAGLYGSSNASAANRHTAAAAALRSGIIDLLWDPTKLAFYDFNLASNSRNDVFSAATFYPLWSGIIPDEVLKNETAAFGVFSSLNMVLNRYNGTFPTTFIDSGLQWDAPNAWPPHQYIALQALRALPSNITSGALPKPASNQSSFDLIPSGQLGFDESQLPGQPLHATASSANATATGPGSDINTLNGTVFNGGNATDGEGWAHTLQRELANRYFASALCSWHATGGSIPGILPRLSDAELGVTQSTTNTGNMFEKFSNLDIDSAGRGGEYTVQAGFGWTNGVVLWIASNYGNLLVAPNCPDLLEITSQSGSGGGNGTGNGNGNSNGSNGGIKELPATLGLAVAGVILHVLL</sequence>
<dbReference type="PROSITE" id="PS00928">
    <property type="entry name" value="TREHALASE_2"/>
    <property type="match status" value="1"/>
</dbReference>
<comment type="similarity">
    <text evidence="1 4">Belongs to the glycosyl hydrolase 37 family.</text>
</comment>